<name>A0A2K8N4I4_9BACL</name>
<accession>A0A2K8N4I4</accession>
<dbReference type="AlphaFoldDB" id="A0A2K8N4I4"/>
<evidence type="ECO:0000313" key="1">
    <source>
        <dbReference type="EMBL" id="ATY84341.1"/>
    </source>
</evidence>
<dbReference type="Proteomes" id="UP000231932">
    <property type="component" value="Chromosome"/>
</dbReference>
<protein>
    <recommendedName>
        <fullName evidence="3">Aminoglycoside phosphotransferase domain-containing protein</fullName>
    </recommendedName>
</protein>
<evidence type="ECO:0008006" key="3">
    <source>
        <dbReference type="Google" id="ProtNLM"/>
    </source>
</evidence>
<keyword evidence="2" id="KW-1185">Reference proteome</keyword>
<dbReference type="KEGG" id="kyr:CVV65_04745"/>
<sequence>MTGQGTAPKGSILESVSWWYGLADVVPMSQGDGEFEVESGGHRYVVVRDSSPENLRWRLEALKDLEAEGVVALPRPAAGPGGRLWVETGGWTYSLWIPGEASVILPGDGRSLGTVTGALVKVLARHPRPGSGKADRYGTWVARFRRSLTALDRVVAETPDADGGAVRAFREGGQKALALLEEGDYRRWSERAQKNRLCCLGRWRLETVATLWERPGDLRAAIGDLPLYDAATLAENLMIAKPDEWLPFLDGLRSVWLASGWAPRDVRAAEVILEAYLRFPHRWPLLRTDSRAASEYAAAWAEGLSRFPAWLDHSV</sequence>
<reference evidence="2" key="1">
    <citation type="submission" date="2017-11" db="EMBL/GenBank/DDBJ databases">
        <title>Complete Genome Sequence of Kyrpidia sp. Strain EA-1, a thermophilic, hydrogen-oxidizing Bacterium, isolated from the Azores.</title>
        <authorList>
            <person name="Reiner J.E."/>
            <person name="Lapp C.J."/>
            <person name="Bunk B."/>
            <person name="Gescher J."/>
        </authorList>
    </citation>
    <scope>NUCLEOTIDE SEQUENCE [LARGE SCALE GENOMIC DNA]</scope>
    <source>
        <strain evidence="2">EA-1</strain>
    </source>
</reference>
<dbReference type="EMBL" id="CP024955">
    <property type="protein sequence ID" value="ATY84341.1"/>
    <property type="molecule type" value="Genomic_DNA"/>
</dbReference>
<organism evidence="1 2">
    <name type="scientific">Kyrpidia spormannii</name>
    <dbReference type="NCBI Taxonomy" id="2055160"/>
    <lineage>
        <taxon>Bacteria</taxon>
        <taxon>Bacillati</taxon>
        <taxon>Bacillota</taxon>
        <taxon>Bacilli</taxon>
        <taxon>Bacillales</taxon>
        <taxon>Alicyclobacillaceae</taxon>
        <taxon>Kyrpidia</taxon>
    </lineage>
</organism>
<dbReference type="OrthoDB" id="2379966at2"/>
<dbReference type="RefSeq" id="WP_100667165.1">
    <property type="nucleotide sequence ID" value="NZ_CP024955.1"/>
</dbReference>
<evidence type="ECO:0000313" key="2">
    <source>
        <dbReference type="Proteomes" id="UP000231932"/>
    </source>
</evidence>
<gene>
    <name evidence="1" type="ORF">CVV65_04745</name>
</gene>
<proteinExistence type="predicted"/>